<comment type="caution">
    <text evidence="2">The sequence shown here is derived from an EMBL/GenBank/DDBJ whole genome shotgun (WGS) entry which is preliminary data.</text>
</comment>
<evidence type="ECO:0000313" key="3">
    <source>
        <dbReference type="Proteomes" id="UP000823928"/>
    </source>
</evidence>
<dbReference type="NCBIfam" id="TIGR02532">
    <property type="entry name" value="IV_pilin_GFxxxE"/>
    <property type="match status" value="1"/>
</dbReference>
<evidence type="ECO:0000313" key="2">
    <source>
        <dbReference type="EMBL" id="HIS35775.1"/>
    </source>
</evidence>
<dbReference type="EMBL" id="DVIU01000082">
    <property type="protein sequence ID" value="HIS35775.1"/>
    <property type="molecule type" value="Genomic_DNA"/>
</dbReference>
<sequence length="180" mass="19804">MGNKSGFTLAETLLTILIIGIIAATTLPTLQKATGNKFETMKTKCVYIMEQTVAQMLDDDTLYPQSNTEPSIGLANTDAVKVNGITYQGNKKFCELFASKMTKAPHSGTNCSVNQKSFTSADGVDWYLPITLFTGERDLIKIDVNGKDEDPNCKYNETSCPKPDIFEFYITPMGKIYPAS</sequence>
<dbReference type="Proteomes" id="UP000823928">
    <property type="component" value="Unassembled WGS sequence"/>
</dbReference>
<name>A0A9D1EYD2_9BACT</name>
<proteinExistence type="predicted"/>
<feature type="transmembrane region" description="Helical" evidence="1">
    <location>
        <begin position="12"/>
        <end position="30"/>
    </location>
</feature>
<dbReference type="Pfam" id="PF07963">
    <property type="entry name" value="N_methyl"/>
    <property type="match status" value="1"/>
</dbReference>
<gene>
    <name evidence="2" type="ORF">IAC10_03995</name>
</gene>
<reference evidence="2" key="2">
    <citation type="journal article" date="2021" name="PeerJ">
        <title>Extensive microbial diversity within the chicken gut microbiome revealed by metagenomics and culture.</title>
        <authorList>
            <person name="Gilroy R."/>
            <person name="Ravi A."/>
            <person name="Getino M."/>
            <person name="Pursley I."/>
            <person name="Horton D.L."/>
            <person name="Alikhan N.F."/>
            <person name="Baker D."/>
            <person name="Gharbi K."/>
            <person name="Hall N."/>
            <person name="Watson M."/>
            <person name="Adriaenssens E.M."/>
            <person name="Foster-Nyarko E."/>
            <person name="Jarju S."/>
            <person name="Secka A."/>
            <person name="Antonio M."/>
            <person name="Oren A."/>
            <person name="Chaudhuri R.R."/>
            <person name="La Ragione R."/>
            <person name="Hildebrand F."/>
            <person name="Pallen M.J."/>
        </authorList>
    </citation>
    <scope>NUCLEOTIDE SEQUENCE</scope>
    <source>
        <strain evidence="2">6276</strain>
    </source>
</reference>
<dbReference type="InterPro" id="IPR045584">
    <property type="entry name" value="Pilin-like"/>
</dbReference>
<dbReference type="InterPro" id="IPR012902">
    <property type="entry name" value="N_methyl_site"/>
</dbReference>
<dbReference type="SUPFAM" id="SSF54523">
    <property type="entry name" value="Pili subunits"/>
    <property type="match status" value="1"/>
</dbReference>
<keyword evidence="1" id="KW-0812">Transmembrane</keyword>
<keyword evidence="1" id="KW-0472">Membrane</keyword>
<dbReference type="Gene3D" id="3.30.700.10">
    <property type="entry name" value="Glycoprotein, Type 4 Pilin"/>
    <property type="match status" value="1"/>
</dbReference>
<dbReference type="AlphaFoldDB" id="A0A9D1EYD2"/>
<keyword evidence="1" id="KW-1133">Transmembrane helix</keyword>
<protein>
    <submittedName>
        <fullName evidence="2">Prepilin-type N-terminal cleavage/methylation domain-containing protein</fullName>
    </submittedName>
</protein>
<evidence type="ECO:0000256" key="1">
    <source>
        <dbReference type="SAM" id="Phobius"/>
    </source>
</evidence>
<organism evidence="2 3">
    <name type="scientific">Candidatus Scatousia excrementigallinarum</name>
    <dbReference type="NCBI Taxonomy" id="2840935"/>
    <lineage>
        <taxon>Bacteria</taxon>
        <taxon>Candidatus Scatousia</taxon>
    </lineage>
</organism>
<accession>A0A9D1EYD2</accession>
<reference evidence="2" key="1">
    <citation type="submission" date="2020-10" db="EMBL/GenBank/DDBJ databases">
        <authorList>
            <person name="Gilroy R."/>
        </authorList>
    </citation>
    <scope>NUCLEOTIDE SEQUENCE</scope>
    <source>
        <strain evidence="2">6276</strain>
    </source>
</reference>